<dbReference type="AlphaFoldDB" id="A0A699T6J1"/>
<evidence type="ECO:0000256" key="1">
    <source>
        <dbReference type="SAM" id="Coils"/>
    </source>
</evidence>
<accession>A0A699T6J1</accession>
<name>A0A699T6J1_TANCI</name>
<dbReference type="EMBL" id="BKCJ011214008">
    <property type="protein sequence ID" value="GFD04781.1"/>
    <property type="molecule type" value="Genomic_DNA"/>
</dbReference>
<gene>
    <name evidence="2" type="ORF">Tci_876750</name>
</gene>
<evidence type="ECO:0000313" key="2">
    <source>
        <dbReference type="EMBL" id="GFD04781.1"/>
    </source>
</evidence>
<organism evidence="2">
    <name type="scientific">Tanacetum cinerariifolium</name>
    <name type="common">Dalmatian daisy</name>
    <name type="synonym">Chrysanthemum cinerariifolium</name>
    <dbReference type="NCBI Taxonomy" id="118510"/>
    <lineage>
        <taxon>Eukaryota</taxon>
        <taxon>Viridiplantae</taxon>
        <taxon>Streptophyta</taxon>
        <taxon>Embryophyta</taxon>
        <taxon>Tracheophyta</taxon>
        <taxon>Spermatophyta</taxon>
        <taxon>Magnoliopsida</taxon>
        <taxon>eudicotyledons</taxon>
        <taxon>Gunneridae</taxon>
        <taxon>Pentapetalae</taxon>
        <taxon>asterids</taxon>
        <taxon>campanulids</taxon>
        <taxon>Asterales</taxon>
        <taxon>Asteraceae</taxon>
        <taxon>Asteroideae</taxon>
        <taxon>Anthemideae</taxon>
        <taxon>Anthemidinae</taxon>
        <taxon>Tanacetum</taxon>
    </lineage>
</organism>
<feature type="coiled-coil region" evidence="1">
    <location>
        <begin position="47"/>
        <end position="88"/>
    </location>
</feature>
<proteinExistence type="predicted"/>
<keyword evidence="1" id="KW-0175">Coiled coil</keyword>
<sequence length="150" mass="17288">EEHALKALMAIDEVGWDWSYMANEEESHALVEMRLVEFKNQEIYEKIRGLEFKVESKDNRIERLTKELEELKKEKEGLDSKLTGFQLASKDLDTLLGSQRSNKNKEGLGYSYVYPLLLKSTLLPRDICLGQDYLNLLMIPLLTIVGLPLV</sequence>
<protein>
    <submittedName>
        <fullName evidence="2">Uncharacterized protein</fullName>
    </submittedName>
</protein>
<reference evidence="2" key="1">
    <citation type="journal article" date="2019" name="Sci. Rep.">
        <title>Draft genome of Tanacetum cinerariifolium, the natural source of mosquito coil.</title>
        <authorList>
            <person name="Yamashiro T."/>
            <person name="Shiraishi A."/>
            <person name="Satake H."/>
            <person name="Nakayama K."/>
        </authorList>
    </citation>
    <scope>NUCLEOTIDE SEQUENCE</scope>
</reference>
<comment type="caution">
    <text evidence="2">The sequence shown here is derived from an EMBL/GenBank/DDBJ whole genome shotgun (WGS) entry which is preliminary data.</text>
</comment>
<feature type="non-terminal residue" evidence="2">
    <location>
        <position position="1"/>
    </location>
</feature>